<reference evidence="8" key="1">
    <citation type="submission" date="2016-06" db="EMBL/GenBank/DDBJ databases">
        <title>Parallel loss of symbiosis genes in relatives of nitrogen-fixing non-legume Parasponia.</title>
        <authorList>
            <person name="Van Velzen R."/>
            <person name="Holmer R."/>
            <person name="Bu F."/>
            <person name="Rutten L."/>
            <person name="Van Zeijl A."/>
            <person name="Liu W."/>
            <person name="Santuari L."/>
            <person name="Cao Q."/>
            <person name="Sharma T."/>
            <person name="Shen D."/>
            <person name="Roswanjaya Y."/>
            <person name="Wardhani T."/>
            <person name="Kalhor M.S."/>
            <person name="Jansen J."/>
            <person name="Van den Hoogen J."/>
            <person name="Gungor B."/>
            <person name="Hartog M."/>
            <person name="Hontelez J."/>
            <person name="Verver J."/>
            <person name="Yang W.-C."/>
            <person name="Schijlen E."/>
            <person name="Repin R."/>
            <person name="Schilthuizen M."/>
            <person name="Schranz E."/>
            <person name="Heidstra R."/>
            <person name="Miyata K."/>
            <person name="Fedorova E."/>
            <person name="Kohlen W."/>
            <person name="Bisseling T."/>
            <person name="Smit S."/>
            <person name="Geurts R."/>
        </authorList>
    </citation>
    <scope>NUCLEOTIDE SEQUENCE [LARGE SCALE GENOMIC DNA]</scope>
    <source>
        <strain evidence="8">cv. WU1-14</strain>
    </source>
</reference>
<dbReference type="Proteomes" id="UP000237105">
    <property type="component" value="Unassembled WGS sequence"/>
</dbReference>
<evidence type="ECO:0000256" key="5">
    <source>
        <dbReference type="ARBA" id="ARBA00023242"/>
    </source>
</evidence>
<evidence type="ECO:0000313" key="7">
    <source>
        <dbReference type="EMBL" id="PON70297.1"/>
    </source>
</evidence>
<sequence>MEEQQKQAQASNIFVSFSKRRKGLFQKRATELCTMFCGSDRHRHFIYHR</sequence>
<dbReference type="InterPro" id="IPR036879">
    <property type="entry name" value="TF_MADSbox_sf"/>
</dbReference>
<accession>A0A2P5DAI6</accession>
<protein>
    <submittedName>
        <fullName evidence="7">MADS-box transcription factor</fullName>
    </submittedName>
</protein>
<keyword evidence="2" id="KW-0805">Transcription regulation</keyword>
<comment type="caution">
    <text evidence="7">The sequence shown here is derived from an EMBL/GenBank/DDBJ whole genome shotgun (WGS) entry which is preliminary data.</text>
</comment>
<evidence type="ECO:0000256" key="1">
    <source>
        <dbReference type="ARBA" id="ARBA00004123"/>
    </source>
</evidence>
<dbReference type="Gene3D" id="3.40.1810.10">
    <property type="entry name" value="Transcription factor, MADS-box"/>
    <property type="match status" value="1"/>
</dbReference>
<proteinExistence type="predicted"/>
<organism evidence="7 8">
    <name type="scientific">Parasponia andersonii</name>
    <name type="common">Sponia andersonii</name>
    <dbReference type="NCBI Taxonomy" id="3476"/>
    <lineage>
        <taxon>Eukaryota</taxon>
        <taxon>Viridiplantae</taxon>
        <taxon>Streptophyta</taxon>
        <taxon>Embryophyta</taxon>
        <taxon>Tracheophyta</taxon>
        <taxon>Spermatophyta</taxon>
        <taxon>Magnoliopsida</taxon>
        <taxon>eudicotyledons</taxon>
        <taxon>Gunneridae</taxon>
        <taxon>Pentapetalae</taxon>
        <taxon>rosids</taxon>
        <taxon>fabids</taxon>
        <taxon>Rosales</taxon>
        <taxon>Cannabaceae</taxon>
        <taxon>Parasponia</taxon>
    </lineage>
</organism>
<dbReference type="Pfam" id="PF00319">
    <property type="entry name" value="SRF-TF"/>
    <property type="match status" value="1"/>
</dbReference>
<evidence type="ECO:0000313" key="8">
    <source>
        <dbReference type="Proteomes" id="UP000237105"/>
    </source>
</evidence>
<gene>
    <name evidence="7" type="ORF">PanWU01x14_082210</name>
</gene>
<comment type="subcellular location">
    <subcellularLocation>
        <location evidence="1">Nucleus</location>
    </subcellularLocation>
</comment>
<dbReference type="SUPFAM" id="SSF55455">
    <property type="entry name" value="SRF-like"/>
    <property type="match status" value="1"/>
</dbReference>
<evidence type="ECO:0000256" key="2">
    <source>
        <dbReference type="ARBA" id="ARBA00023015"/>
    </source>
</evidence>
<feature type="domain" description="MADS-box" evidence="6">
    <location>
        <begin position="14"/>
        <end position="35"/>
    </location>
</feature>
<keyword evidence="5" id="KW-0539">Nucleus</keyword>
<name>A0A2P5DAI6_PARAD</name>
<dbReference type="AlphaFoldDB" id="A0A2P5DAI6"/>
<dbReference type="OrthoDB" id="1194626at2759"/>
<dbReference type="GO" id="GO:0003677">
    <property type="term" value="F:DNA binding"/>
    <property type="evidence" value="ECO:0007669"/>
    <property type="project" value="UniProtKB-KW"/>
</dbReference>
<dbReference type="InterPro" id="IPR002100">
    <property type="entry name" value="TF_MADSbox"/>
</dbReference>
<evidence type="ECO:0000256" key="3">
    <source>
        <dbReference type="ARBA" id="ARBA00023125"/>
    </source>
</evidence>
<evidence type="ECO:0000259" key="6">
    <source>
        <dbReference type="Pfam" id="PF00319"/>
    </source>
</evidence>
<keyword evidence="8" id="KW-1185">Reference proteome</keyword>
<evidence type="ECO:0000256" key="4">
    <source>
        <dbReference type="ARBA" id="ARBA00023163"/>
    </source>
</evidence>
<keyword evidence="4" id="KW-0804">Transcription</keyword>
<dbReference type="GO" id="GO:0005634">
    <property type="term" value="C:nucleus"/>
    <property type="evidence" value="ECO:0007669"/>
    <property type="project" value="UniProtKB-SubCell"/>
</dbReference>
<dbReference type="GO" id="GO:0046983">
    <property type="term" value="F:protein dimerization activity"/>
    <property type="evidence" value="ECO:0007669"/>
    <property type="project" value="InterPro"/>
</dbReference>
<keyword evidence="3" id="KW-0238">DNA-binding</keyword>
<dbReference type="EMBL" id="JXTB01000051">
    <property type="protein sequence ID" value="PON70297.1"/>
    <property type="molecule type" value="Genomic_DNA"/>
</dbReference>